<organism evidence="1 2">
    <name type="scientific">Armatimonas rosea</name>
    <dbReference type="NCBI Taxonomy" id="685828"/>
    <lineage>
        <taxon>Bacteria</taxon>
        <taxon>Bacillati</taxon>
        <taxon>Armatimonadota</taxon>
        <taxon>Armatimonadia</taxon>
        <taxon>Armatimonadales</taxon>
        <taxon>Armatimonadaceae</taxon>
        <taxon>Armatimonas</taxon>
    </lineage>
</organism>
<name>A0A7W9SNB1_ARMRO</name>
<sequence>MDFAALYQTIFRTDTTAPGYALVPVPEDRSLSNALAWVREGLEAVQGKPFGVVHQTEFDQQVTTRFHRDGGPDESFLFLGYAPTGVHSVVRIADHVRAAAAHHLTPEAFLSTFPPLSPRFSEVLAPFVTALTDFDHTRPQLLLLNNSVATGVLHQATIPSPDPALSRKILSWMLTP</sequence>
<keyword evidence="2" id="KW-1185">Reference proteome</keyword>
<accession>A0A7W9SNB1</accession>
<proteinExistence type="predicted"/>
<reference evidence="1 2" key="1">
    <citation type="submission" date="2020-08" db="EMBL/GenBank/DDBJ databases">
        <title>Genomic Encyclopedia of Type Strains, Phase IV (KMG-IV): sequencing the most valuable type-strain genomes for metagenomic binning, comparative biology and taxonomic classification.</title>
        <authorList>
            <person name="Goeker M."/>
        </authorList>
    </citation>
    <scope>NUCLEOTIDE SEQUENCE [LARGE SCALE GENOMIC DNA]</scope>
    <source>
        <strain evidence="1 2">DSM 23562</strain>
    </source>
</reference>
<gene>
    <name evidence="1" type="ORF">HNQ39_001523</name>
</gene>
<evidence type="ECO:0000313" key="1">
    <source>
        <dbReference type="EMBL" id="MBB6049761.1"/>
    </source>
</evidence>
<dbReference type="EMBL" id="JACHGW010000001">
    <property type="protein sequence ID" value="MBB6049761.1"/>
    <property type="molecule type" value="Genomic_DNA"/>
</dbReference>
<protein>
    <submittedName>
        <fullName evidence="1">Uncharacterized protein</fullName>
    </submittedName>
</protein>
<evidence type="ECO:0000313" key="2">
    <source>
        <dbReference type="Proteomes" id="UP000520814"/>
    </source>
</evidence>
<dbReference type="Proteomes" id="UP000520814">
    <property type="component" value="Unassembled WGS sequence"/>
</dbReference>
<dbReference type="AlphaFoldDB" id="A0A7W9SNB1"/>
<dbReference type="RefSeq" id="WP_184193357.1">
    <property type="nucleotide sequence ID" value="NZ_JACHGW010000001.1"/>
</dbReference>
<comment type="caution">
    <text evidence="1">The sequence shown here is derived from an EMBL/GenBank/DDBJ whole genome shotgun (WGS) entry which is preliminary data.</text>
</comment>